<dbReference type="InterPro" id="IPR013761">
    <property type="entry name" value="SAM/pointed_sf"/>
</dbReference>
<evidence type="ECO:0008006" key="3">
    <source>
        <dbReference type="Google" id="ProtNLM"/>
    </source>
</evidence>
<protein>
    <recommendedName>
        <fullName evidence="3">SAM domain-containing protein</fullName>
    </recommendedName>
</protein>
<evidence type="ECO:0000313" key="2">
    <source>
        <dbReference type="Proteomes" id="UP001558613"/>
    </source>
</evidence>
<gene>
    <name evidence="1" type="ORF">QQF64_000119</name>
</gene>
<accession>A0ABR3NXM5</accession>
<keyword evidence="2" id="KW-1185">Reference proteome</keyword>
<dbReference type="EMBL" id="JAYMGO010000001">
    <property type="protein sequence ID" value="KAL1281316.1"/>
    <property type="molecule type" value="Genomic_DNA"/>
</dbReference>
<dbReference type="Gene3D" id="1.10.150.50">
    <property type="entry name" value="Transcription Factor, Ets-1"/>
    <property type="match status" value="1"/>
</dbReference>
<reference evidence="1 2" key="1">
    <citation type="submission" date="2023-09" db="EMBL/GenBank/DDBJ databases">
        <authorList>
            <person name="Wang M."/>
        </authorList>
    </citation>
    <scope>NUCLEOTIDE SEQUENCE [LARGE SCALE GENOMIC DNA]</scope>
    <source>
        <strain evidence="1">GT-2023</strain>
        <tissue evidence="1">Liver</tissue>
    </source>
</reference>
<evidence type="ECO:0000313" key="1">
    <source>
        <dbReference type="EMBL" id="KAL1281316.1"/>
    </source>
</evidence>
<organism evidence="1 2">
    <name type="scientific">Cirrhinus molitorella</name>
    <name type="common">mud carp</name>
    <dbReference type="NCBI Taxonomy" id="172907"/>
    <lineage>
        <taxon>Eukaryota</taxon>
        <taxon>Metazoa</taxon>
        <taxon>Chordata</taxon>
        <taxon>Craniata</taxon>
        <taxon>Vertebrata</taxon>
        <taxon>Euteleostomi</taxon>
        <taxon>Actinopterygii</taxon>
        <taxon>Neopterygii</taxon>
        <taxon>Teleostei</taxon>
        <taxon>Ostariophysi</taxon>
        <taxon>Cypriniformes</taxon>
        <taxon>Cyprinidae</taxon>
        <taxon>Labeoninae</taxon>
        <taxon>Labeonini</taxon>
        <taxon>Cirrhinus</taxon>
    </lineage>
</organism>
<name>A0ABR3NXM5_9TELE</name>
<comment type="caution">
    <text evidence="1">The sequence shown here is derived from an EMBL/GenBank/DDBJ whole genome shotgun (WGS) entry which is preliminary data.</text>
</comment>
<dbReference type="Proteomes" id="UP001558613">
    <property type="component" value="Unassembled WGS sequence"/>
</dbReference>
<sequence>MGEQQSRRHIVIETLVLGREKMDEYVKSKLTEWNLAELIPTFEAEKIDQESLFLLDDSTLTSLIPITGLRLKFRKYLRNAVDESSKEPAVEPATIPREQQHGPEHRISAEHAAEFNVRDILLATSDGRALWRKSQFRNKSHLASSVVEQFPCLKDCQGKGYEAWFSPGRYHRPATGFLEERLRNVRKRVRGKQRNRVSSDNPRDSSNFIFPDWDQYG</sequence>
<proteinExistence type="predicted"/>